<dbReference type="AlphaFoldDB" id="A0A857A6B5"/>
<sequence length="126" mass="13840">MTSIIVTAQRWESKLGGGWELLNDDHAMTQVRRLSDARQQVIDYLDTIDPDVNHRDWDITIIPAIPQAQSVKEAKAATQDAIDAQAAAAAQSREVARSLRASGLSIDDTAWIMGVSRSRISQLARA</sequence>
<proteinExistence type="predicted"/>
<name>A0A857A6B5_9ACTO</name>
<gene>
    <name evidence="1" type="ORF">FOC40_05325</name>
</gene>
<organism evidence="1 2">
    <name type="scientific">Schaalia odontolytica</name>
    <dbReference type="NCBI Taxonomy" id="1660"/>
    <lineage>
        <taxon>Bacteria</taxon>
        <taxon>Bacillati</taxon>
        <taxon>Actinomycetota</taxon>
        <taxon>Actinomycetes</taxon>
        <taxon>Actinomycetales</taxon>
        <taxon>Actinomycetaceae</taxon>
        <taxon>Schaalia</taxon>
    </lineage>
</organism>
<protein>
    <submittedName>
        <fullName evidence="1">Antitoxin HicB</fullName>
    </submittedName>
</protein>
<reference evidence="1 2" key="1">
    <citation type="submission" date="2019-11" db="EMBL/GenBank/DDBJ databases">
        <title>FDA dAtabase for Regulatory Grade micrObial Sequences (FDA-ARGOS): Supporting development and validation of Infectious Disease Dx tests.</title>
        <authorList>
            <person name="Stonesifer R."/>
            <person name="Tallon L."/>
            <person name="Sadzewicz L."/>
            <person name="Vavikolanu K."/>
            <person name="Mehta A."/>
            <person name="Aluvathingal J."/>
            <person name="Nadendla S."/>
            <person name="Myers T."/>
            <person name="Yan Y."/>
            <person name="Sichtig H."/>
        </authorList>
    </citation>
    <scope>NUCLEOTIDE SEQUENCE [LARGE SCALE GENOMIC DNA]</scope>
    <source>
        <strain evidence="1 2">FDAARGOS_732</strain>
    </source>
</reference>
<evidence type="ECO:0000313" key="1">
    <source>
        <dbReference type="EMBL" id="QGS10882.1"/>
    </source>
</evidence>
<accession>A0A857A6B5</accession>
<evidence type="ECO:0000313" key="2">
    <source>
        <dbReference type="Proteomes" id="UP000424490"/>
    </source>
</evidence>
<dbReference type="RefSeq" id="WP_003796393.1">
    <property type="nucleotide sequence ID" value="NZ_CP046315.1"/>
</dbReference>
<dbReference type="Proteomes" id="UP000424490">
    <property type="component" value="Chromosome"/>
</dbReference>
<dbReference type="EMBL" id="CP046315">
    <property type="protein sequence ID" value="QGS10882.1"/>
    <property type="molecule type" value="Genomic_DNA"/>
</dbReference>